<keyword evidence="2" id="KW-0614">Plasmid</keyword>
<accession>J7K729</accession>
<sequence>MGENAVPDHVFEREHAVRAIEMTKLNGEDWLYKSHPGPNGRVKRATTGFLMHKGIQYPVKSLGRLAAKLSGSPTETNTNGFRKRFVELGFQLITDASDEAERSDERQRRLAETWDRPGQAEFRRDVFKLFGARCLITGCEILMALEAAHILPVYAGGQDKPWNGIPLRADIHRLFDADALKLNPRTWEVSVAKHVRDEYGEYQRLDLRPAIVASGFAEKIASALQSRAAHRPT</sequence>
<dbReference type="RefSeq" id="WP_015063352.1">
    <property type="nucleotide sequence ID" value="NC_019367.1"/>
</dbReference>
<name>J7K729_9RHOB</name>
<dbReference type="Pfam" id="PF13391">
    <property type="entry name" value="HNH_2"/>
    <property type="match status" value="1"/>
</dbReference>
<proteinExistence type="predicted"/>
<evidence type="ECO:0000313" key="2">
    <source>
        <dbReference type="EMBL" id="AFQ90351.1"/>
    </source>
</evidence>
<dbReference type="CDD" id="cd00085">
    <property type="entry name" value="HNHc"/>
    <property type="match status" value="1"/>
</dbReference>
<geneLocation type="plasmid" evidence="2">
    <name>pMARC5</name>
</geneLocation>
<evidence type="ECO:0000259" key="1">
    <source>
        <dbReference type="Pfam" id="PF13391"/>
    </source>
</evidence>
<feature type="domain" description="HNH nuclease" evidence="1">
    <location>
        <begin position="134"/>
        <end position="177"/>
    </location>
</feature>
<reference evidence="2" key="1">
    <citation type="submission" date="2012-03" db="EMBL/GenBank/DDBJ databases">
        <authorList>
            <person name="Maj A."/>
            <person name="Bartosik D."/>
            <person name="Brzuszkiewicz E."/>
            <person name="Daniel R."/>
        </authorList>
    </citation>
    <scope>NUCLEOTIDE SEQUENCE</scope>
    <source>
        <strain evidence="2">DSM 11574</strain>
        <plasmid evidence="2">pMARC5</plasmid>
    </source>
</reference>
<organism evidence="2">
    <name type="scientific">Paracoccus marcusii</name>
    <dbReference type="NCBI Taxonomy" id="59779"/>
    <lineage>
        <taxon>Bacteria</taxon>
        <taxon>Pseudomonadati</taxon>
        <taxon>Pseudomonadota</taxon>
        <taxon>Alphaproteobacteria</taxon>
        <taxon>Rhodobacterales</taxon>
        <taxon>Paracoccaceae</taxon>
        <taxon>Paracoccus</taxon>
    </lineage>
</organism>
<dbReference type="InterPro" id="IPR003615">
    <property type="entry name" value="HNH_nuc"/>
</dbReference>
<protein>
    <recommendedName>
        <fullName evidence="1">HNH nuclease domain-containing protein</fullName>
    </recommendedName>
</protein>
<dbReference type="EMBL" id="JQ796371">
    <property type="protein sequence ID" value="AFQ90351.1"/>
    <property type="molecule type" value="Genomic_DNA"/>
</dbReference>
<dbReference type="AlphaFoldDB" id="J7K729"/>